<dbReference type="RefSeq" id="WP_145395979.1">
    <property type="nucleotide sequence ID" value="NZ_VLKU01000001.1"/>
</dbReference>
<feature type="signal peptide" evidence="1">
    <location>
        <begin position="1"/>
        <end position="20"/>
    </location>
</feature>
<organism evidence="2 3">
    <name type="scientific">Paracoccus sulfuroxidans</name>
    <dbReference type="NCBI Taxonomy" id="384678"/>
    <lineage>
        <taxon>Bacteria</taxon>
        <taxon>Pseudomonadati</taxon>
        <taxon>Pseudomonadota</taxon>
        <taxon>Alphaproteobacteria</taxon>
        <taxon>Rhodobacterales</taxon>
        <taxon>Paracoccaceae</taxon>
        <taxon>Paracoccus</taxon>
    </lineage>
</organism>
<reference evidence="2 3" key="1">
    <citation type="journal article" date="2015" name="Stand. Genomic Sci.">
        <title>Genomic Encyclopedia of Bacterial and Archaeal Type Strains, Phase III: the genomes of soil and plant-associated and newly described type strains.</title>
        <authorList>
            <person name="Whitman W.B."/>
            <person name="Woyke T."/>
            <person name="Klenk H.P."/>
            <person name="Zhou Y."/>
            <person name="Lilburn T.G."/>
            <person name="Beck B.J."/>
            <person name="De Vos P."/>
            <person name="Vandamme P."/>
            <person name="Eisen J.A."/>
            <person name="Garrity G."/>
            <person name="Hugenholtz P."/>
            <person name="Kyrpides N.C."/>
        </authorList>
    </citation>
    <scope>NUCLEOTIDE SEQUENCE [LARGE SCALE GENOMIC DNA]</scope>
    <source>
        <strain evidence="2 3">CGMCC 1.5364</strain>
    </source>
</reference>
<proteinExistence type="predicted"/>
<evidence type="ECO:0000313" key="3">
    <source>
        <dbReference type="Proteomes" id="UP000316225"/>
    </source>
</evidence>
<keyword evidence="3" id="KW-1185">Reference proteome</keyword>
<dbReference type="EMBL" id="VLKU01000001">
    <property type="protein sequence ID" value="TWI38213.1"/>
    <property type="molecule type" value="Genomic_DNA"/>
</dbReference>
<evidence type="ECO:0000256" key="1">
    <source>
        <dbReference type="SAM" id="SignalP"/>
    </source>
</evidence>
<sequence length="124" mass="13489">MSRTAAAILLSAAMGLPAQAQGPDDWRFEIPPEAAFPTDRNYRLIPLSQAADLVGQRFRGRLVAAKLMPPTPPELAHGVELVQELRLLTPKKDIILIRLDAHTGDFLEVAGAGLTDARRKEAGR</sequence>
<dbReference type="OrthoDB" id="7870353at2"/>
<feature type="chain" id="PRO_5021851626" description="Peptidase YpeB-like protein" evidence="1">
    <location>
        <begin position="21"/>
        <end position="124"/>
    </location>
</feature>
<comment type="caution">
    <text evidence="2">The sequence shown here is derived from an EMBL/GenBank/DDBJ whole genome shotgun (WGS) entry which is preliminary data.</text>
</comment>
<protein>
    <recommendedName>
        <fullName evidence="4">Peptidase YpeB-like protein</fullName>
    </recommendedName>
</protein>
<keyword evidence="1" id="KW-0732">Signal</keyword>
<gene>
    <name evidence="2" type="ORF">IQ24_00350</name>
</gene>
<accession>A0A562P1K5</accession>
<evidence type="ECO:0008006" key="4">
    <source>
        <dbReference type="Google" id="ProtNLM"/>
    </source>
</evidence>
<evidence type="ECO:0000313" key="2">
    <source>
        <dbReference type="EMBL" id="TWI38213.1"/>
    </source>
</evidence>
<dbReference type="Proteomes" id="UP000316225">
    <property type="component" value="Unassembled WGS sequence"/>
</dbReference>
<dbReference type="AlphaFoldDB" id="A0A562P1K5"/>
<name>A0A562P1K5_9RHOB</name>